<keyword evidence="8" id="KW-0175">Coiled coil</keyword>
<feature type="domain" description="PAC" evidence="10">
    <location>
        <begin position="579"/>
        <end position="629"/>
    </location>
</feature>
<evidence type="ECO:0000256" key="7">
    <source>
        <dbReference type="ARBA" id="ARBA00023163"/>
    </source>
</evidence>
<evidence type="ECO:0000259" key="10">
    <source>
        <dbReference type="PROSITE" id="PS50113"/>
    </source>
</evidence>
<protein>
    <recommendedName>
        <fullName evidence="2">histidine kinase</fullName>
        <ecNumber evidence="2">2.7.13.3</ecNumber>
    </recommendedName>
</protein>
<dbReference type="InterPro" id="IPR013655">
    <property type="entry name" value="PAS_fold_3"/>
</dbReference>
<dbReference type="SMART" id="SM00065">
    <property type="entry name" value="GAF"/>
    <property type="match status" value="2"/>
</dbReference>
<dbReference type="InterPro" id="IPR029016">
    <property type="entry name" value="GAF-like_dom_sf"/>
</dbReference>
<keyword evidence="7" id="KW-0804">Transcription</keyword>
<feature type="domain" description="PAC" evidence="10">
    <location>
        <begin position="208"/>
        <end position="258"/>
    </location>
</feature>
<dbReference type="InterPro" id="IPR007050">
    <property type="entry name" value="HTH_bacterioopsin"/>
</dbReference>
<sequence length="1469" mass="164374">MPFTTQPLRVGVVGDEAVADTLDSQTEASEVSVISMPDPDDIPDRIDCLCVDQRYDSGSWPSALDRVTDRRPDLPVVALVEEQCAVATALTAGATDYLPRSLVERRPAVAVGRLETVVSRERDGGRTERLTPEYEQIFDGVNDAIVVFDPESGDIVDANESYHELLGYDDLETIRELGIEGLSITEEGYTAERGWRLIREVADTGEPRTVEWRGRTRDGETLWLEATLAPATIGGARRVLSIQRDVTDRKRRRREYEQIFDGVNDAIAVHDPETSDLITVNETLCELTGYDRETVLELGAEGLTMATEEFDPAEIPNIIRRVMDGEDVEPYEQAIETADGERRWLEVNPTRAVIDGEKRFLAISRDVTERRERQRRLEAERDRRSILFENTPDPIMAVEFIDGDPFIMEVNGAFETVFGFDGDAIADRPIADAVVPDSEREGYERIRQQAIAGEPVETEVRRQTAEGIRDFLLRVLPFEADGRRQAYVWYTDITERKRRELAIEEERQKYSTLVEQSTDGIVVVRDAEYVFVNEQFEQLTGYDREDLLGMSFEQVFTPECQEMVTDRYRRRIEGESPPDQYDLELQRPDGTRLTLETSVSRIRHGGEPATLATLRDVTERRERERAVEQLQSATERIQGAETREAVYDIAVETAQDVLDLPMTACWRHDGNLRRLEYVAGTAPVEEMQVGPVGFTPGDREYELFERGEATTYNPSDHHDHNPLTAAIVVPLGEHGLLAAGHERREEYETYLVDIMRVLAGHVATALERVANSKQLRENERRLQAIIDRIEEAIFLAPVGELTSTQPAPDFVSSGYEQIWGQPLEQLHETYEEGFFDTLHPEDDEEYQAFIERLVGAVRRGDADERYAIEYRIERPDGEIRWVHSDFYPTEWDTGSTRIVIVSRDVTDRKARERTLESFHDATAELTTADGVTEASTVAATAAADVFDMPAAAVYRYASESGELVPTATGPDAPDVAELAPLTDGDTAAWEAFVDETMRRVDVEDIPAVGVDAGNDALLLPLGGNGLLVVWASAERVDTEAATILAATLEAALNRLRGEQQLADRREELAAQTERAERLESITELTRRVEAAITTRSSRRGILEAVCEELVDVPPFTAAWTAAAEVGADQLTPRTVAGTTRDAVEQTLRGEPDRSDPHPAQDAWQRGETRVVDDLVGGSRRSDWRQEFLRSGAGSVCAVPLAYSGITYGVLTVITDEPDALSDHAVEVLSQLGTSVGYAITAIERQRALESDDTLELEFRGGGMDLPFARLAREVDSPVRLERTVRRQDGSVSVYYTLESEGPERLHDRAADVLPGDVTVVSQGEDRSVLERSGSSWFGSLISEYGGVLRRGRATPEGVELVVELPQEADTRTIVERIRDTYPALELTAQRQHREADMTPGEIREQLRERLSDRQYEALETGHAMGYFDWPRESSGEAVAAALGITQPTVNKHIRLGERKVFDLLFDPDT</sequence>
<evidence type="ECO:0000256" key="1">
    <source>
        <dbReference type="ARBA" id="ARBA00000085"/>
    </source>
</evidence>
<dbReference type="SMART" id="SM00091">
    <property type="entry name" value="PAS"/>
    <property type="match status" value="5"/>
</dbReference>
<feature type="domain" description="PAS" evidence="9">
    <location>
        <begin position="252"/>
        <end position="326"/>
    </location>
</feature>
<feature type="domain" description="PAC" evidence="10">
    <location>
        <begin position="866"/>
        <end position="917"/>
    </location>
</feature>
<dbReference type="InterPro" id="IPR000014">
    <property type="entry name" value="PAS"/>
</dbReference>
<dbReference type="EMBL" id="JAMQOM010000005">
    <property type="protein sequence ID" value="MDS0222295.1"/>
    <property type="molecule type" value="Genomic_DNA"/>
</dbReference>
<keyword evidence="5" id="KW-0418">Kinase</keyword>
<accession>A0AAE4EXY3</accession>
<dbReference type="Proteomes" id="UP001253439">
    <property type="component" value="Unassembled WGS sequence"/>
</dbReference>
<dbReference type="GO" id="GO:0004673">
    <property type="term" value="F:protein histidine kinase activity"/>
    <property type="evidence" value="ECO:0007669"/>
    <property type="project" value="UniProtKB-EC"/>
</dbReference>
<dbReference type="InterPro" id="IPR013656">
    <property type="entry name" value="PAS_4"/>
</dbReference>
<evidence type="ECO:0000256" key="6">
    <source>
        <dbReference type="ARBA" id="ARBA00023015"/>
    </source>
</evidence>
<gene>
    <name evidence="11" type="ORF">NDI54_13145</name>
</gene>
<dbReference type="Pfam" id="PF08447">
    <property type="entry name" value="PAS_3"/>
    <property type="match status" value="1"/>
</dbReference>
<dbReference type="SUPFAM" id="SSF55785">
    <property type="entry name" value="PYP-like sensor domain (PAS domain)"/>
    <property type="match status" value="5"/>
</dbReference>
<dbReference type="Pfam" id="PF13185">
    <property type="entry name" value="GAF_2"/>
    <property type="match status" value="1"/>
</dbReference>
<dbReference type="InterPro" id="IPR003018">
    <property type="entry name" value="GAF"/>
</dbReference>
<dbReference type="EC" id="2.7.13.3" evidence="2"/>
<dbReference type="InterPro" id="IPR031803">
    <property type="entry name" value="BAT_GAF/HTH-assoc"/>
</dbReference>
<dbReference type="InterPro" id="IPR052162">
    <property type="entry name" value="Sensor_kinase/Photoreceptor"/>
</dbReference>
<dbReference type="PANTHER" id="PTHR43304">
    <property type="entry name" value="PHYTOCHROME-LIKE PROTEIN CPH1"/>
    <property type="match status" value="1"/>
</dbReference>
<feature type="domain" description="PAS" evidence="9">
    <location>
        <begin position="526"/>
        <end position="575"/>
    </location>
</feature>
<feature type="domain" description="PAS" evidence="9">
    <location>
        <begin position="130"/>
        <end position="174"/>
    </location>
</feature>
<keyword evidence="4" id="KW-0808">Transferase</keyword>
<comment type="caution">
    <text evidence="11">The sequence shown here is derived from an EMBL/GenBank/DDBJ whole genome shotgun (WGS) entry which is preliminary data.</text>
</comment>
<keyword evidence="3" id="KW-0597">Phosphoprotein</keyword>
<dbReference type="Pfam" id="PF13426">
    <property type="entry name" value="PAS_9"/>
    <property type="match status" value="3"/>
</dbReference>
<evidence type="ECO:0000256" key="8">
    <source>
        <dbReference type="SAM" id="Coils"/>
    </source>
</evidence>
<dbReference type="PROSITE" id="PS50113">
    <property type="entry name" value="PAC"/>
    <property type="match status" value="4"/>
</dbReference>
<keyword evidence="6" id="KW-0805">Transcription regulation</keyword>
<organism evidence="11 12">
    <name type="scientific">Haloarcula terrestris</name>
    <dbReference type="NCBI Taxonomy" id="2950533"/>
    <lineage>
        <taxon>Archaea</taxon>
        <taxon>Methanobacteriati</taxon>
        <taxon>Methanobacteriota</taxon>
        <taxon>Stenosarchaea group</taxon>
        <taxon>Halobacteria</taxon>
        <taxon>Halobacteriales</taxon>
        <taxon>Haloarculaceae</taxon>
        <taxon>Haloarcula</taxon>
    </lineage>
</organism>
<evidence type="ECO:0000256" key="4">
    <source>
        <dbReference type="ARBA" id="ARBA00022679"/>
    </source>
</evidence>
<dbReference type="RefSeq" id="WP_310896913.1">
    <property type="nucleotide sequence ID" value="NZ_JAMQOM010000005.1"/>
</dbReference>
<feature type="domain" description="PAC" evidence="10">
    <location>
        <begin position="329"/>
        <end position="379"/>
    </location>
</feature>
<evidence type="ECO:0000256" key="2">
    <source>
        <dbReference type="ARBA" id="ARBA00012438"/>
    </source>
</evidence>
<dbReference type="CDD" id="cd00130">
    <property type="entry name" value="PAS"/>
    <property type="match status" value="5"/>
</dbReference>
<evidence type="ECO:0000259" key="9">
    <source>
        <dbReference type="PROSITE" id="PS50112"/>
    </source>
</evidence>
<evidence type="ECO:0000313" key="11">
    <source>
        <dbReference type="EMBL" id="MDS0222295.1"/>
    </source>
</evidence>
<dbReference type="PANTHER" id="PTHR43304:SF1">
    <property type="entry name" value="PAC DOMAIN-CONTAINING PROTEIN"/>
    <property type="match status" value="1"/>
</dbReference>
<dbReference type="SUPFAM" id="SSF55781">
    <property type="entry name" value="GAF domain-like"/>
    <property type="match status" value="2"/>
</dbReference>
<dbReference type="PROSITE" id="PS50112">
    <property type="entry name" value="PAS"/>
    <property type="match status" value="3"/>
</dbReference>
<dbReference type="Gene3D" id="3.30.450.40">
    <property type="match status" value="2"/>
</dbReference>
<keyword evidence="12" id="KW-1185">Reference proteome</keyword>
<dbReference type="InterPro" id="IPR035965">
    <property type="entry name" value="PAS-like_dom_sf"/>
</dbReference>
<feature type="coiled-coil region" evidence="8">
    <location>
        <begin position="1045"/>
        <end position="1081"/>
    </location>
</feature>
<reference evidence="11 12" key="1">
    <citation type="submission" date="2022-06" db="EMBL/GenBank/DDBJ databases">
        <title>Haloarcula sp. a new haloarchaeum isolate from saline soil.</title>
        <authorList>
            <person name="Strakova D."/>
            <person name="Galisteo C."/>
            <person name="Sanchez-Porro C."/>
            <person name="Ventosa A."/>
        </authorList>
    </citation>
    <scope>NUCLEOTIDE SEQUENCE [LARGE SCALE GENOMIC DNA]</scope>
    <source>
        <strain evidence="11 12">S1AR25-5A</strain>
    </source>
</reference>
<dbReference type="SMART" id="SM00086">
    <property type="entry name" value="PAC"/>
    <property type="match status" value="5"/>
</dbReference>
<dbReference type="Pfam" id="PF04967">
    <property type="entry name" value="HTH_10"/>
    <property type="match status" value="1"/>
</dbReference>
<evidence type="ECO:0000256" key="5">
    <source>
        <dbReference type="ARBA" id="ARBA00022777"/>
    </source>
</evidence>
<dbReference type="NCBIfam" id="TIGR00229">
    <property type="entry name" value="sensory_box"/>
    <property type="match status" value="5"/>
</dbReference>
<dbReference type="InterPro" id="IPR001610">
    <property type="entry name" value="PAC"/>
</dbReference>
<evidence type="ECO:0000313" key="12">
    <source>
        <dbReference type="Proteomes" id="UP001253439"/>
    </source>
</evidence>
<proteinExistence type="predicted"/>
<name>A0AAE4EXY3_9EURY</name>
<comment type="catalytic activity">
    <reaction evidence="1">
        <text>ATP + protein L-histidine = ADP + protein N-phospho-L-histidine.</text>
        <dbReference type="EC" id="2.7.13.3"/>
    </reaction>
</comment>
<dbReference type="Pfam" id="PF08448">
    <property type="entry name" value="PAS_4"/>
    <property type="match status" value="1"/>
</dbReference>
<evidence type="ECO:0000256" key="3">
    <source>
        <dbReference type="ARBA" id="ARBA00022553"/>
    </source>
</evidence>
<dbReference type="Pfam" id="PF15915">
    <property type="entry name" value="BAT"/>
    <property type="match status" value="1"/>
</dbReference>
<dbReference type="Gene3D" id="3.30.450.20">
    <property type="entry name" value="PAS domain"/>
    <property type="match status" value="5"/>
</dbReference>
<dbReference type="InterPro" id="IPR000700">
    <property type="entry name" value="PAS-assoc_C"/>
</dbReference>